<feature type="domain" description="MULE transposase" evidence="1">
    <location>
        <begin position="129"/>
        <end position="212"/>
    </location>
</feature>
<proteinExistence type="predicted"/>
<name>A0AA36H1V3_CYLNA</name>
<protein>
    <recommendedName>
        <fullName evidence="1">MULE transposase domain-containing protein</fullName>
    </recommendedName>
</protein>
<dbReference type="InterPro" id="IPR018289">
    <property type="entry name" value="MULE_transposase_dom"/>
</dbReference>
<evidence type="ECO:0000313" key="3">
    <source>
        <dbReference type="Proteomes" id="UP001176961"/>
    </source>
</evidence>
<dbReference type="EMBL" id="CATQJL010000305">
    <property type="protein sequence ID" value="CAJ0602174.1"/>
    <property type="molecule type" value="Genomic_DNA"/>
</dbReference>
<gene>
    <name evidence="2" type="ORF">CYNAS_LOCUS14157</name>
</gene>
<reference evidence="2" key="1">
    <citation type="submission" date="2023-07" db="EMBL/GenBank/DDBJ databases">
        <authorList>
            <consortium name="CYATHOMIX"/>
        </authorList>
    </citation>
    <scope>NUCLEOTIDE SEQUENCE</scope>
    <source>
        <strain evidence="2">N/A</strain>
    </source>
</reference>
<comment type="caution">
    <text evidence="2">The sequence shown here is derived from an EMBL/GenBank/DDBJ whole genome shotgun (WGS) entry which is preliminary data.</text>
</comment>
<dbReference type="AlphaFoldDB" id="A0AA36H1V3"/>
<keyword evidence="3" id="KW-1185">Reference proteome</keyword>
<evidence type="ECO:0000259" key="1">
    <source>
        <dbReference type="Pfam" id="PF10551"/>
    </source>
</evidence>
<dbReference type="Pfam" id="PF10551">
    <property type="entry name" value="MULE"/>
    <property type="match status" value="1"/>
</dbReference>
<dbReference type="Proteomes" id="UP001176961">
    <property type="component" value="Unassembled WGS sequence"/>
</dbReference>
<organism evidence="2 3">
    <name type="scientific">Cylicocyclus nassatus</name>
    <name type="common">Nematode worm</name>
    <dbReference type="NCBI Taxonomy" id="53992"/>
    <lineage>
        <taxon>Eukaryota</taxon>
        <taxon>Metazoa</taxon>
        <taxon>Ecdysozoa</taxon>
        <taxon>Nematoda</taxon>
        <taxon>Chromadorea</taxon>
        <taxon>Rhabditida</taxon>
        <taxon>Rhabditina</taxon>
        <taxon>Rhabditomorpha</taxon>
        <taxon>Strongyloidea</taxon>
        <taxon>Strongylidae</taxon>
        <taxon>Cylicocyclus</taxon>
    </lineage>
</organism>
<accession>A0AA36H1V3</accession>
<sequence length="407" mass="46039">MLQDLRNDPKASSRPPLRHWLNTIRQLDRNATLEEDLRAHVVDEFRGEGYSHKKRAIRKACGSGHTDAVTMDSVPSYLANLSDGSPFLQVKERGMHVYISDASVEKACKNGLSVLVADGVHSKAPRCIKKGSQLYVIHGVCRGGFDVPLLYAIMEKKDKQSYETVLSHLKTHLLRFGAVDGLQVVVDYEKAAIAAIRTVFERSAVQGCAFHLALAWNRRRNAFGLTRFISGKDTTADVVGWWNTIKGLVFLPRRLHGVVRALKEPPVPREHPAYACCTNFLNYLGKTWYKGPLASLWDKSGIYDVRTTNIAEAFHRRLTVLLDDFPVLSEVIDTFHTLEAECRATLNSLEMHPDHQKEISHEALQRRDEIAAAMRTFEDQYRARGVTREEAETYCKNMARFVTDKAF</sequence>
<evidence type="ECO:0000313" key="2">
    <source>
        <dbReference type="EMBL" id="CAJ0602174.1"/>
    </source>
</evidence>